<evidence type="ECO:0000256" key="5">
    <source>
        <dbReference type="SAM" id="Phobius"/>
    </source>
</evidence>
<proteinExistence type="predicted"/>
<dbReference type="GO" id="GO:0016874">
    <property type="term" value="F:ligase activity"/>
    <property type="evidence" value="ECO:0007669"/>
    <property type="project" value="UniProtKB-KW"/>
</dbReference>
<keyword evidence="8" id="KW-1185">Reference proteome</keyword>
<feature type="transmembrane region" description="Helical" evidence="5">
    <location>
        <begin position="49"/>
        <end position="68"/>
    </location>
</feature>
<feature type="transmembrane region" description="Helical" evidence="5">
    <location>
        <begin position="306"/>
        <end position="324"/>
    </location>
</feature>
<keyword evidence="2 5" id="KW-0812">Transmembrane</keyword>
<sequence length="369" mass="38855">MTTWVMFAPATIFVASNEYGSEKVAKFWTITLLAAVAPLFLLQTKLRRQIAAGAVVGMGAASAALAFLVPDESQYGRLSALGSNTISMGRIAGAAALVLVAWGMFAHGRRRWFAFAGAALAAAAMVQSGSRGPLVAATAAVGVLAILGAVDRRSRLRRMLVIAVVGAAGWWMASTFAGFGAERITATLQGGPDASIGARLRLILASLQLISEHPLGIGFGALYDNLPLGIALDSSGWRQYPHNILIEALTDAGWLAGVALVVLIIAGLAQIRRTAHTADGAVWSGLAIFFVINAMVSGDLNDNRTMFAALSMVWVIGTGLIRTAEDDEKVTSITSRLKRPAPERIGTRVARNGVASLHRSRTSRLPLAR</sequence>
<dbReference type="InterPro" id="IPR007016">
    <property type="entry name" value="O-antigen_ligase-rel_domated"/>
</dbReference>
<dbReference type="Pfam" id="PF04932">
    <property type="entry name" value="Wzy_C"/>
    <property type="match status" value="1"/>
</dbReference>
<evidence type="ECO:0000259" key="6">
    <source>
        <dbReference type="Pfam" id="PF04932"/>
    </source>
</evidence>
<feature type="transmembrane region" description="Helical" evidence="5">
    <location>
        <begin position="159"/>
        <end position="179"/>
    </location>
</feature>
<dbReference type="EMBL" id="JBHRZH010000009">
    <property type="protein sequence ID" value="MFC3761762.1"/>
    <property type="molecule type" value="Genomic_DNA"/>
</dbReference>
<dbReference type="RefSeq" id="WP_205114429.1">
    <property type="nucleotide sequence ID" value="NZ_JAFBCM010000001.1"/>
</dbReference>
<accession>A0ABV7Y9F7</accession>
<feature type="transmembrane region" description="Helical" evidence="5">
    <location>
        <begin position="252"/>
        <end position="269"/>
    </location>
</feature>
<evidence type="ECO:0000256" key="1">
    <source>
        <dbReference type="ARBA" id="ARBA00004141"/>
    </source>
</evidence>
<comment type="caution">
    <text evidence="7">The sequence shown here is derived from an EMBL/GenBank/DDBJ whole genome shotgun (WGS) entry which is preliminary data.</text>
</comment>
<feature type="transmembrane region" description="Helical" evidence="5">
    <location>
        <begin position="134"/>
        <end position="150"/>
    </location>
</feature>
<dbReference type="Proteomes" id="UP001595699">
    <property type="component" value="Unassembled WGS sequence"/>
</dbReference>
<evidence type="ECO:0000256" key="2">
    <source>
        <dbReference type="ARBA" id="ARBA00022692"/>
    </source>
</evidence>
<feature type="transmembrane region" description="Helical" evidence="5">
    <location>
        <begin position="25"/>
        <end position="42"/>
    </location>
</feature>
<name>A0ABV7Y9F7_9ACTN</name>
<keyword evidence="7" id="KW-0436">Ligase</keyword>
<feature type="transmembrane region" description="Helical" evidence="5">
    <location>
        <begin position="281"/>
        <end position="300"/>
    </location>
</feature>
<evidence type="ECO:0000256" key="4">
    <source>
        <dbReference type="ARBA" id="ARBA00023136"/>
    </source>
</evidence>
<evidence type="ECO:0000313" key="8">
    <source>
        <dbReference type="Proteomes" id="UP001595699"/>
    </source>
</evidence>
<keyword evidence="3 5" id="KW-1133">Transmembrane helix</keyword>
<feature type="domain" description="O-antigen ligase-related" evidence="6">
    <location>
        <begin position="117"/>
        <end position="260"/>
    </location>
</feature>
<keyword evidence="4 5" id="KW-0472">Membrane</keyword>
<feature type="transmembrane region" description="Helical" evidence="5">
    <location>
        <begin position="88"/>
        <end position="105"/>
    </location>
</feature>
<evidence type="ECO:0000313" key="7">
    <source>
        <dbReference type="EMBL" id="MFC3761762.1"/>
    </source>
</evidence>
<comment type="subcellular location">
    <subcellularLocation>
        <location evidence="1">Membrane</location>
        <topology evidence="1">Multi-pass membrane protein</topology>
    </subcellularLocation>
</comment>
<organism evidence="7 8">
    <name type="scientific">Tenggerimyces flavus</name>
    <dbReference type="NCBI Taxonomy" id="1708749"/>
    <lineage>
        <taxon>Bacteria</taxon>
        <taxon>Bacillati</taxon>
        <taxon>Actinomycetota</taxon>
        <taxon>Actinomycetes</taxon>
        <taxon>Propionibacteriales</taxon>
        <taxon>Nocardioidaceae</taxon>
        <taxon>Tenggerimyces</taxon>
    </lineage>
</organism>
<dbReference type="InterPro" id="IPR051533">
    <property type="entry name" value="WaaL-like"/>
</dbReference>
<gene>
    <name evidence="7" type="ORF">ACFOUW_13035</name>
</gene>
<reference evidence="8" key="1">
    <citation type="journal article" date="2019" name="Int. J. Syst. Evol. Microbiol.">
        <title>The Global Catalogue of Microorganisms (GCM) 10K type strain sequencing project: providing services to taxonomists for standard genome sequencing and annotation.</title>
        <authorList>
            <consortium name="The Broad Institute Genomics Platform"/>
            <consortium name="The Broad Institute Genome Sequencing Center for Infectious Disease"/>
            <person name="Wu L."/>
            <person name="Ma J."/>
        </authorList>
    </citation>
    <scope>NUCLEOTIDE SEQUENCE [LARGE SCALE GENOMIC DNA]</scope>
    <source>
        <strain evidence="8">CGMCC 4.7241</strain>
    </source>
</reference>
<dbReference type="PANTHER" id="PTHR37422">
    <property type="entry name" value="TEICHURONIC ACID BIOSYNTHESIS PROTEIN TUAE"/>
    <property type="match status" value="1"/>
</dbReference>
<dbReference type="PANTHER" id="PTHR37422:SF13">
    <property type="entry name" value="LIPOPOLYSACCHARIDE BIOSYNTHESIS PROTEIN PA4999-RELATED"/>
    <property type="match status" value="1"/>
</dbReference>
<protein>
    <submittedName>
        <fullName evidence="7">O-antigen ligase family protein</fullName>
    </submittedName>
</protein>
<feature type="transmembrane region" description="Helical" evidence="5">
    <location>
        <begin position="112"/>
        <end position="128"/>
    </location>
</feature>
<evidence type="ECO:0000256" key="3">
    <source>
        <dbReference type="ARBA" id="ARBA00022989"/>
    </source>
</evidence>